<feature type="transmembrane region" description="Helical" evidence="7">
    <location>
        <begin position="131"/>
        <end position="149"/>
    </location>
</feature>
<evidence type="ECO:0000256" key="4">
    <source>
        <dbReference type="ARBA" id="ARBA00022989"/>
    </source>
</evidence>
<accession>A0A7W3Y3C7</accession>
<keyword evidence="3 7" id="KW-0812">Transmembrane</keyword>
<dbReference type="InterPro" id="IPR010343">
    <property type="entry name" value="ArAE_1"/>
</dbReference>
<evidence type="ECO:0000313" key="8">
    <source>
        <dbReference type="EMBL" id="MBB0246177.1"/>
    </source>
</evidence>
<sequence length="313" mass="33476">MRTSRLRWLPYPPIRAGAPPRWHGRRPTTAPGGTPAGCRRPWTGTRGRRRMTPLGTARRSTAEALDHLRRAARGPGWERDDLVLQLKIVGATVVAWLIASAVLPSTVLTFAPFTALLVLQGTVHRSLRVSLKYLAAVVVGVSLAAAFGVTAGVHGWSLAILMLLTLAAGRLWPLGNERTQLPVVALFAFAAGNGDPDYGLDLLLAVALGAGCGLGFSLVLPASPHRRGDAEEACADLARRVAAMLRSLGESLAEETPEESTVRRWERQLRDLEARTRSARWVVSESEDAARHVAARRPGRRPGRGGGAAGATA</sequence>
<feature type="region of interest" description="Disordered" evidence="6">
    <location>
        <begin position="285"/>
        <end position="313"/>
    </location>
</feature>
<feature type="transmembrane region" description="Helical" evidence="7">
    <location>
        <begin position="93"/>
        <end position="119"/>
    </location>
</feature>
<evidence type="ECO:0000313" key="9">
    <source>
        <dbReference type="Proteomes" id="UP000538929"/>
    </source>
</evidence>
<comment type="subcellular location">
    <subcellularLocation>
        <location evidence="1">Cell membrane</location>
        <topology evidence="1">Multi-pass membrane protein</topology>
    </subcellularLocation>
</comment>
<evidence type="ECO:0000256" key="3">
    <source>
        <dbReference type="ARBA" id="ARBA00022692"/>
    </source>
</evidence>
<reference evidence="9" key="1">
    <citation type="submission" date="2019-10" db="EMBL/GenBank/DDBJ databases">
        <title>Streptomyces sp. nov., a novel actinobacterium isolated from alkaline environment.</title>
        <authorList>
            <person name="Golinska P."/>
        </authorList>
    </citation>
    <scope>NUCLEOTIDE SEQUENCE [LARGE SCALE GENOMIC DNA]</scope>
    <source>
        <strain evidence="9">DSM 42118</strain>
    </source>
</reference>
<evidence type="ECO:0008006" key="10">
    <source>
        <dbReference type="Google" id="ProtNLM"/>
    </source>
</evidence>
<keyword evidence="5 7" id="KW-0472">Membrane</keyword>
<feature type="transmembrane region" description="Helical" evidence="7">
    <location>
        <begin position="202"/>
        <end position="220"/>
    </location>
</feature>
<protein>
    <recommendedName>
        <fullName evidence="10">FUSC family protein</fullName>
    </recommendedName>
</protein>
<evidence type="ECO:0000256" key="7">
    <source>
        <dbReference type="SAM" id="Phobius"/>
    </source>
</evidence>
<feature type="region of interest" description="Disordered" evidence="6">
    <location>
        <begin position="17"/>
        <end position="50"/>
    </location>
</feature>
<evidence type="ECO:0000256" key="2">
    <source>
        <dbReference type="ARBA" id="ARBA00022475"/>
    </source>
</evidence>
<dbReference type="EMBL" id="VKHT01000763">
    <property type="protein sequence ID" value="MBB0246177.1"/>
    <property type="molecule type" value="Genomic_DNA"/>
</dbReference>
<proteinExistence type="predicted"/>
<dbReference type="Pfam" id="PF06081">
    <property type="entry name" value="ArAE_1"/>
    <property type="match status" value="1"/>
</dbReference>
<keyword evidence="4 7" id="KW-1133">Transmembrane helix</keyword>
<feature type="compositionally biased region" description="Gly residues" evidence="6">
    <location>
        <begin position="304"/>
        <end position="313"/>
    </location>
</feature>
<evidence type="ECO:0000256" key="1">
    <source>
        <dbReference type="ARBA" id="ARBA00004651"/>
    </source>
</evidence>
<evidence type="ECO:0000256" key="5">
    <source>
        <dbReference type="ARBA" id="ARBA00023136"/>
    </source>
</evidence>
<feature type="non-terminal residue" evidence="8">
    <location>
        <position position="313"/>
    </location>
</feature>
<gene>
    <name evidence="8" type="ORF">FNQ90_19205</name>
</gene>
<keyword evidence="9" id="KW-1185">Reference proteome</keyword>
<keyword evidence="2" id="KW-1003">Cell membrane</keyword>
<name>A0A7W3Y3C7_9ACTN</name>
<dbReference type="GO" id="GO:0005886">
    <property type="term" value="C:plasma membrane"/>
    <property type="evidence" value="ECO:0007669"/>
    <property type="project" value="UniProtKB-SubCell"/>
</dbReference>
<dbReference type="Proteomes" id="UP000538929">
    <property type="component" value="Unassembled WGS sequence"/>
</dbReference>
<feature type="compositionally biased region" description="Basic residues" evidence="6">
    <location>
        <begin position="293"/>
        <end position="303"/>
    </location>
</feature>
<organism evidence="8 9">
    <name type="scientific">Streptomyces alkaliphilus</name>
    <dbReference type="NCBI Taxonomy" id="1472722"/>
    <lineage>
        <taxon>Bacteria</taxon>
        <taxon>Bacillati</taxon>
        <taxon>Actinomycetota</taxon>
        <taxon>Actinomycetes</taxon>
        <taxon>Kitasatosporales</taxon>
        <taxon>Streptomycetaceae</taxon>
        <taxon>Streptomyces</taxon>
    </lineage>
</organism>
<evidence type="ECO:0000256" key="6">
    <source>
        <dbReference type="SAM" id="MobiDB-lite"/>
    </source>
</evidence>
<comment type="caution">
    <text evidence="8">The sequence shown here is derived from an EMBL/GenBank/DDBJ whole genome shotgun (WGS) entry which is preliminary data.</text>
</comment>
<dbReference type="AlphaFoldDB" id="A0A7W3Y3C7"/>